<sequence length="334" mass="37835">MLTTTEQRAQTEIRVRPVERLHPLDVVDPQVHLPRPRVHPRVHHRLPDRAVAQPQDVADLVRRHRLQIDRHLRLLPLEVQRPRLRRVEVDPPVLRRERVRQHPQYPVERLPVPVVPPVEPDPDVRLPVLHRLDEAHRDHRRPPRERAPEHRPHVLLAQVPDRVLRRERVAERRGLRPVPPRPPGEVRVAPQRLRAVDGGVPDAAPGRHDGRYGLGVELAGDVEPEVGLERDDGGLEVVIEHVREVGDGGGEVPEPAEVPLELRHAVHLAPLPGVLEPREVPPRGIPGVDGYYGYGARRGPGGKARRPNEEEEEGRPEEPPPCRHSFTTMSGPLP</sequence>
<feature type="compositionally biased region" description="Polar residues" evidence="1">
    <location>
        <begin position="325"/>
        <end position="334"/>
    </location>
</feature>
<reference evidence="2" key="1">
    <citation type="submission" date="2013-07" db="EMBL/GenBank/DDBJ databases">
        <title>The genome of Eucalyptus grandis.</title>
        <authorList>
            <person name="Schmutz J."/>
            <person name="Hayes R."/>
            <person name="Myburg A."/>
            <person name="Tuskan G."/>
            <person name="Grattapaglia D."/>
            <person name="Rokhsar D.S."/>
        </authorList>
    </citation>
    <scope>NUCLEOTIDE SEQUENCE</scope>
    <source>
        <tissue evidence="2">Leaf extractions</tissue>
    </source>
</reference>
<dbReference type="AlphaFoldDB" id="A0A059C179"/>
<dbReference type="Gramene" id="KCW71964">
    <property type="protein sequence ID" value="KCW71964"/>
    <property type="gene ID" value="EUGRSUZ_E00420"/>
</dbReference>
<feature type="compositionally biased region" description="Gly residues" evidence="1">
    <location>
        <begin position="290"/>
        <end position="302"/>
    </location>
</feature>
<feature type="region of interest" description="Disordered" evidence="1">
    <location>
        <begin position="280"/>
        <end position="334"/>
    </location>
</feature>
<accession>A0A059C179</accession>
<gene>
    <name evidence="2" type="ORF">EUGRSUZ_E00420</name>
</gene>
<dbReference type="EMBL" id="KK198757">
    <property type="protein sequence ID" value="KCW71964.1"/>
    <property type="molecule type" value="Genomic_DNA"/>
</dbReference>
<name>A0A059C179_EUCGR</name>
<proteinExistence type="predicted"/>
<protein>
    <submittedName>
        <fullName evidence="2">Uncharacterized protein</fullName>
    </submittedName>
</protein>
<organism evidence="2">
    <name type="scientific">Eucalyptus grandis</name>
    <name type="common">Flooded gum</name>
    <dbReference type="NCBI Taxonomy" id="71139"/>
    <lineage>
        <taxon>Eukaryota</taxon>
        <taxon>Viridiplantae</taxon>
        <taxon>Streptophyta</taxon>
        <taxon>Embryophyta</taxon>
        <taxon>Tracheophyta</taxon>
        <taxon>Spermatophyta</taxon>
        <taxon>Magnoliopsida</taxon>
        <taxon>eudicotyledons</taxon>
        <taxon>Gunneridae</taxon>
        <taxon>Pentapetalae</taxon>
        <taxon>rosids</taxon>
        <taxon>malvids</taxon>
        <taxon>Myrtales</taxon>
        <taxon>Myrtaceae</taxon>
        <taxon>Myrtoideae</taxon>
        <taxon>Eucalypteae</taxon>
        <taxon>Eucalyptus</taxon>
    </lineage>
</organism>
<evidence type="ECO:0000313" key="2">
    <source>
        <dbReference type="EMBL" id="KCW71964.1"/>
    </source>
</evidence>
<evidence type="ECO:0000256" key="1">
    <source>
        <dbReference type="SAM" id="MobiDB-lite"/>
    </source>
</evidence>
<dbReference type="InParanoid" id="A0A059C179"/>